<feature type="region of interest" description="Disordered" evidence="2">
    <location>
        <begin position="114"/>
        <end position="143"/>
    </location>
</feature>
<dbReference type="EMBL" id="JBHSGB010000006">
    <property type="protein sequence ID" value="MFC4654649.1"/>
    <property type="molecule type" value="Genomic_DNA"/>
</dbReference>
<evidence type="ECO:0000313" key="5">
    <source>
        <dbReference type="Proteomes" id="UP001595962"/>
    </source>
</evidence>
<dbReference type="PANTHER" id="PTHR47814">
    <property type="entry name" value="PEPTIDYL-TRNA HYDROLASE ARFB"/>
    <property type="match status" value="1"/>
</dbReference>
<dbReference type="EC" id="3.1.1.29" evidence="4"/>
<dbReference type="Pfam" id="PF00472">
    <property type="entry name" value="RF-1"/>
    <property type="match status" value="1"/>
</dbReference>
<comment type="similarity">
    <text evidence="1">Belongs to the prokaryotic/mitochondrial release factor family.</text>
</comment>
<dbReference type="InterPro" id="IPR045853">
    <property type="entry name" value="Pep_chain_release_fac_I_sf"/>
</dbReference>
<protein>
    <submittedName>
        <fullName evidence="4">Alternative ribosome rescue aminoacyl-tRNA hydrolase ArfB</fullName>
        <ecNumber evidence="4">3.1.1.29</ecNumber>
    </submittedName>
</protein>
<dbReference type="GO" id="GO:0004045">
    <property type="term" value="F:peptidyl-tRNA hydrolase activity"/>
    <property type="evidence" value="ECO:0007669"/>
    <property type="project" value="UniProtKB-EC"/>
</dbReference>
<comment type="caution">
    <text evidence="4">The sequence shown here is derived from an EMBL/GenBank/DDBJ whole genome shotgun (WGS) entry which is preliminary data.</text>
</comment>
<evidence type="ECO:0000256" key="1">
    <source>
        <dbReference type="ARBA" id="ARBA00010835"/>
    </source>
</evidence>
<evidence type="ECO:0000313" key="4">
    <source>
        <dbReference type="EMBL" id="MFC4654649.1"/>
    </source>
</evidence>
<keyword evidence="4" id="KW-0378">Hydrolase</keyword>
<dbReference type="Proteomes" id="UP001595962">
    <property type="component" value="Unassembled WGS sequence"/>
</dbReference>
<proteinExistence type="inferred from homology"/>
<organism evidence="4 5">
    <name type="scientific">Rheinheimera marina</name>
    <dbReference type="NCBI Taxonomy" id="1774958"/>
    <lineage>
        <taxon>Bacteria</taxon>
        <taxon>Pseudomonadati</taxon>
        <taxon>Pseudomonadota</taxon>
        <taxon>Gammaproteobacteria</taxon>
        <taxon>Chromatiales</taxon>
        <taxon>Chromatiaceae</taxon>
        <taxon>Rheinheimera</taxon>
    </lineage>
</organism>
<name>A0ABV9JK78_9GAMM</name>
<sequence length="143" mass="16133">MVERYPVVAGVTLSADELEFSYVRAQGAGGQHVNKTSTAAVLRFDSQQSSLPDWAKQRLLNYADDRITREGVVQIKAQSSRSQEQNKLDAINRLVTLLQKALFVEKARRATRPTLASKVRRLDGKKAQQQRKQQRGKVRLQEG</sequence>
<evidence type="ECO:0000259" key="3">
    <source>
        <dbReference type="Pfam" id="PF00472"/>
    </source>
</evidence>
<reference evidence="5" key="1">
    <citation type="journal article" date="2019" name="Int. J. Syst. Evol. Microbiol.">
        <title>The Global Catalogue of Microorganisms (GCM) 10K type strain sequencing project: providing services to taxonomists for standard genome sequencing and annotation.</title>
        <authorList>
            <consortium name="The Broad Institute Genomics Platform"/>
            <consortium name="The Broad Institute Genome Sequencing Center for Infectious Disease"/>
            <person name="Wu L."/>
            <person name="Ma J."/>
        </authorList>
    </citation>
    <scope>NUCLEOTIDE SEQUENCE [LARGE SCALE GENOMIC DNA]</scope>
    <source>
        <strain evidence="5">DT28</strain>
    </source>
</reference>
<evidence type="ECO:0000256" key="2">
    <source>
        <dbReference type="SAM" id="MobiDB-lite"/>
    </source>
</evidence>
<accession>A0ABV9JK78</accession>
<dbReference type="RefSeq" id="WP_377332680.1">
    <property type="nucleotide sequence ID" value="NZ_JBHSGB010000006.1"/>
</dbReference>
<dbReference type="PANTHER" id="PTHR47814:SF1">
    <property type="entry name" value="PEPTIDYL-TRNA HYDROLASE ARFB"/>
    <property type="match status" value="1"/>
</dbReference>
<feature type="domain" description="Prokaryotic-type class I peptide chain release factors" evidence="3">
    <location>
        <begin position="11"/>
        <end position="135"/>
    </location>
</feature>
<dbReference type="NCBIfam" id="NF006718">
    <property type="entry name" value="PRK09256.1"/>
    <property type="match status" value="1"/>
</dbReference>
<keyword evidence="5" id="KW-1185">Reference proteome</keyword>
<feature type="compositionally biased region" description="Basic residues" evidence="2">
    <location>
        <begin position="128"/>
        <end position="143"/>
    </location>
</feature>
<dbReference type="Gene3D" id="3.30.160.20">
    <property type="match status" value="1"/>
</dbReference>
<gene>
    <name evidence="4" type="primary">arfB</name>
    <name evidence="4" type="ORF">ACFO3I_06400</name>
</gene>
<dbReference type="SUPFAM" id="SSF75620">
    <property type="entry name" value="Release factor"/>
    <property type="match status" value="1"/>
</dbReference>
<dbReference type="InterPro" id="IPR000352">
    <property type="entry name" value="Pep_chain_release_fac_I"/>
</dbReference>